<keyword evidence="5" id="KW-1185">Reference proteome</keyword>
<reference evidence="4 5" key="1">
    <citation type="submission" date="2022-02" db="EMBL/GenBank/DDBJ databases">
        <authorList>
            <person name="Min J."/>
        </authorList>
    </citation>
    <scope>NUCLEOTIDE SEQUENCE [LARGE SCALE GENOMIC DNA]</scope>
    <source>
        <strain evidence="4 5">GR10-1</strain>
    </source>
</reference>
<dbReference type="EC" id="2.4.-.-" evidence="4"/>
<evidence type="ECO:0000259" key="3">
    <source>
        <dbReference type="Pfam" id="PF00534"/>
    </source>
</evidence>
<name>A0ABS9SMB5_9BACT</name>
<proteinExistence type="predicted"/>
<gene>
    <name evidence="4" type="ORF">MKP09_15980</name>
</gene>
<dbReference type="Proteomes" id="UP001202248">
    <property type="component" value="Unassembled WGS sequence"/>
</dbReference>
<accession>A0ABS9SMB5</accession>
<dbReference type="Pfam" id="PF00534">
    <property type="entry name" value="Glycos_transf_1"/>
    <property type="match status" value="1"/>
</dbReference>
<feature type="domain" description="Glycosyl transferase family 1" evidence="3">
    <location>
        <begin position="20"/>
        <end position="82"/>
    </location>
</feature>
<dbReference type="EMBL" id="JAKWBL010000003">
    <property type="protein sequence ID" value="MCH5599299.1"/>
    <property type="molecule type" value="Genomic_DNA"/>
</dbReference>
<keyword evidence="1 4" id="KW-0328">Glycosyltransferase</keyword>
<evidence type="ECO:0000256" key="1">
    <source>
        <dbReference type="ARBA" id="ARBA00022676"/>
    </source>
</evidence>
<evidence type="ECO:0000313" key="4">
    <source>
        <dbReference type="EMBL" id="MCH5599299.1"/>
    </source>
</evidence>
<dbReference type="SUPFAM" id="SSF53756">
    <property type="entry name" value="UDP-Glycosyltransferase/glycogen phosphorylase"/>
    <property type="match status" value="1"/>
</dbReference>
<dbReference type="InterPro" id="IPR001296">
    <property type="entry name" value="Glyco_trans_1"/>
</dbReference>
<evidence type="ECO:0000256" key="2">
    <source>
        <dbReference type="ARBA" id="ARBA00022679"/>
    </source>
</evidence>
<sequence>MKIGLNPLSHIKAHETIIQIKLFEYMNFSLPIIAGNFGYMKKYVEENGVGVCVPPDDPVALANAIKDLLLQPEKITQMGLNGVKAVDEKYNWQLMSRSYINIINGLINRV</sequence>
<dbReference type="GO" id="GO:0016757">
    <property type="term" value="F:glycosyltransferase activity"/>
    <property type="evidence" value="ECO:0007669"/>
    <property type="project" value="UniProtKB-KW"/>
</dbReference>
<evidence type="ECO:0000313" key="5">
    <source>
        <dbReference type="Proteomes" id="UP001202248"/>
    </source>
</evidence>
<dbReference type="PANTHER" id="PTHR12526">
    <property type="entry name" value="GLYCOSYLTRANSFERASE"/>
    <property type="match status" value="1"/>
</dbReference>
<dbReference type="PANTHER" id="PTHR12526:SF629">
    <property type="entry name" value="TEICHURONIC ACID BIOSYNTHESIS GLYCOSYLTRANSFERASE TUAH-RELATED"/>
    <property type="match status" value="1"/>
</dbReference>
<protein>
    <submittedName>
        <fullName evidence="4">Glycosyltransferase</fullName>
        <ecNumber evidence="4">2.4.-.-</ecNumber>
    </submittedName>
</protein>
<organism evidence="4 5">
    <name type="scientific">Niabella ginsengisoli</name>
    <dbReference type="NCBI Taxonomy" id="522298"/>
    <lineage>
        <taxon>Bacteria</taxon>
        <taxon>Pseudomonadati</taxon>
        <taxon>Bacteroidota</taxon>
        <taxon>Chitinophagia</taxon>
        <taxon>Chitinophagales</taxon>
        <taxon>Chitinophagaceae</taxon>
        <taxon>Niabella</taxon>
    </lineage>
</organism>
<comment type="caution">
    <text evidence="4">The sequence shown here is derived from an EMBL/GenBank/DDBJ whole genome shotgun (WGS) entry which is preliminary data.</text>
</comment>
<keyword evidence="2 4" id="KW-0808">Transferase</keyword>
<dbReference type="Gene3D" id="3.40.50.2000">
    <property type="entry name" value="Glycogen Phosphorylase B"/>
    <property type="match status" value="2"/>
</dbReference>